<evidence type="ECO:0000313" key="1">
    <source>
        <dbReference type="EMBL" id="GME83555.1"/>
    </source>
</evidence>
<evidence type="ECO:0000313" key="2">
    <source>
        <dbReference type="Proteomes" id="UP001165064"/>
    </source>
</evidence>
<sequence length="78" mass="9126">MIAHVVDMEPGEFIHTMGDSHVYCDHVDALKEQISRTPKDFPKLKINRKVTDIDDFKFEDFEVVDYHPYGPIKMKMSV</sequence>
<comment type="caution">
    <text evidence="1">The sequence shown here is derived from an EMBL/GenBank/DDBJ whole genome shotgun (WGS) entry which is preliminary data.</text>
</comment>
<reference evidence="1" key="1">
    <citation type="submission" date="2023-04" db="EMBL/GenBank/DDBJ databases">
        <title>Ambrosiozyma monospora NBRC 10751.</title>
        <authorList>
            <person name="Ichikawa N."/>
            <person name="Sato H."/>
            <person name="Tonouchi N."/>
        </authorList>
    </citation>
    <scope>NUCLEOTIDE SEQUENCE</scope>
    <source>
        <strain evidence="1">NBRC 10751</strain>
    </source>
</reference>
<proteinExistence type="predicted"/>
<organism evidence="1 2">
    <name type="scientific">Ambrosiozyma monospora</name>
    <name type="common">Yeast</name>
    <name type="synonym">Endomycopsis monosporus</name>
    <dbReference type="NCBI Taxonomy" id="43982"/>
    <lineage>
        <taxon>Eukaryota</taxon>
        <taxon>Fungi</taxon>
        <taxon>Dikarya</taxon>
        <taxon>Ascomycota</taxon>
        <taxon>Saccharomycotina</taxon>
        <taxon>Pichiomycetes</taxon>
        <taxon>Pichiales</taxon>
        <taxon>Pichiaceae</taxon>
        <taxon>Ambrosiozyma</taxon>
    </lineage>
</organism>
<protein>
    <submittedName>
        <fullName evidence="1">Unnamed protein product</fullName>
    </submittedName>
</protein>
<dbReference type="Proteomes" id="UP001165064">
    <property type="component" value="Unassembled WGS sequence"/>
</dbReference>
<accession>A0ACB5T8Y0</accession>
<keyword evidence="2" id="KW-1185">Reference proteome</keyword>
<name>A0ACB5T8Y0_AMBMO</name>
<dbReference type="EMBL" id="BSXS01004825">
    <property type="protein sequence ID" value="GME83555.1"/>
    <property type="molecule type" value="Genomic_DNA"/>
</dbReference>
<gene>
    <name evidence="1" type="ORF">Amon02_000624700</name>
</gene>